<dbReference type="KEGG" id="wic:J056_003861"/>
<dbReference type="CDD" id="cd00590">
    <property type="entry name" value="RRM_SF"/>
    <property type="match status" value="1"/>
</dbReference>
<dbReference type="GO" id="GO:0055088">
    <property type="term" value="P:lipid homeostasis"/>
    <property type="evidence" value="ECO:0007669"/>
    <property type="project" value="InterPro"/>
</dbReference>
<dbReference type="Proteomes" id="UP000014064">
    <property type="component" value="Unassembled WGS sequence"/>
</dbReference>
<evidence type="ECO:0000313" key="4">
    <source>
        <dbReference type="Proteomes" id="UP000014064"/>
    </source>
</evidence>
<dbReference type="RefSeq" id="XP_009267345.1">
    <property type="nucleotide sequence ID" value="XM_009269070.1"/>
</dbReference>
<keyword evidence="1" id="KW-0694">RNA-binding</keyword>
<proteinExistence type="predicted"/>
<dbReference type="SUPFAM" id="SSF54928">
    <property type="entry name" value="RNA-binding domain, RBD"/>
    <property type="match status" value="1"/>
</dbReference>
<protein>
    <recommendedName>
        <fullName evidence="2">RRM domain-containing protein</fullName>
    </recommendedName>
</protein>
<dbReference type="SMART" id="SM00360">
    <property type="entry name" value="RRM"/>
    <property type="match status" value="2"/>
</dbReference>
<feature type="domain" description="RRM" evidence="2">
    <location>
        <begin position="107"/>
        <end position="185"/>
    </location>
</feature>
<evidence type="ECO:0000259" key="2">
    <source>
        <dbReference type="PROSITE" id="PS50102"/>
    </source>
</evidence>
<keyword evidence="4" id="KW-1185">Reference proteome</keyword>
<dbReference type="PROSITE" id="PS50102">
    <property type="entry name" value="RRM"/>
    <property type="match status" value="1"/>
</dbReference>
<organism evidence="3 4">
    <name type="scientific">Wallemia ichthyophaga (strain EXF-994 / CBS 113033)</name>
    <dbReference type="NCBI Taxonomy" id="1299270"/>
    <lineage>
        <taxon>Eukaryota</taxon>
        <taxon>Fungi</taxon>
        <taxon>Dikarya</taxon>
        <taxon>Basidiomycota</taxon>
        <taxon>Wallemiomycotina</taxon>
        <taxon>Wallemiomycetes</taxon>
        <taxon>Wallemiales</taxon>
        <taxon>Wallemiaceae</taxon>
        <taxon>Wallemia</taxon>
    </lineage>
</organism>
<dbReference type="eggNOG" id="ENOG502RXPK">
    <property type="taxonomic scope" value="Eukaryota"/>
</dbReference>
<dbReference type="GO" id="GO:0016020">
    <property type="term" value="C:membrane"/>
    <property type="evidence" value="ECO:0007669"/>
    <property type="project" value="InterPro"/>
</dbReference>
<dbReference type="PANTHER" id="PTHR38409">
    <property type="entry name" value="MDM10-COMPLEMENTING PROTEIN 1"/>
    <property type="match status" value="1"/>
</dbReference>
<dbReference type="AlphaFoldDB" id="R9AHL5"/>
<dbReference type="Gene3D" id="3.30.70.330">
    <property type="match status" value="1"/>
</dbReference>
<evidence type="ECO:0000313" key="3">
    <source>
        <dbReference type="EMBL" id="EOR01625.1"/>
    </source>
</evidence>
<dbReference type="InterPro" id="IPR012677">
    <property type="entry name" value="Nucleotide-bd_a/b_plait_sf"/>
</dbReference>
<dbReference type="SUPFAM" id="SSF81343">
    <property type="entry name" value="Fumarate reductase respiratory complex transmembrane subunits"/>
    <property type="match status" value="1"/>
</dbReference>
<gene>
    <name evidence="3" type="ORF">J056_003861</name>
</gene>
<dbReference type="GeneID" id="20376813"/>
<dbReference type="EMBL" id="KE007229">
    <property type="protein sequence ID" value="EOR01625.1"/>
    <property type="molecule type" value="Genomic_DNA"/>
</dbReference>
<dbReference type="HOGENOM" id="CLU_592120_0_0_1"/>
<sequence length="462" mass="51072">MSDINIKREAISQSYKPFHHKHKHFDREILVEGMSMRTKEESVLRYMSQFGAVDTLSIYSSKRSQTALLTLTDAEHARQISIRDHWIDNKRVNARLYILALASGGCLTVNIDGIPPSIPAEGVAEALKCFGRVIHASIKHNSNIGRASKGFGVFCFDCPDSAKDAAKEGELMLEGQKAKVSYMGRTRNTFGADSRVGGVKFLTRIKVAINWNISCGLCGVWNINKHLDIGMSSSRNIERMSKWSRRLQRVQTYSGVAFGGFALQHTLPALLASVGQLELSEQVVMIERAVYHSPYVEVVWVIGSISVHVIAGILRRVVLKKTAKENNTQHTLTTQQKAGWMLTPLLTTHYLIHRSIPSLDTPPIRSLSPSELSYPHFVGYAVQALTPRAVISATALTALSTLTVYHSLAGLWRGKKNARTALRCSVVNGVSVLAALVNMGRAYSSVSYLEPRYEAVYGYLGL</sequence>
<dbReference type="PANTHER" id="PTHR38409:SF1">
    <property type="entry name" value="MITOCHONDRIAL ADAPTER PROTEIN MCP1"/>
    <property type="match status" value="1"/>
</dbReference>
<dbReference type="OrthoDB" id="10259513at2759"/>
<dbReference type="InterPro" id="IPR000504">
    <property type="entry name" value="RRM_dom"/>
</dbReference>
<dbReference type="GO" id="GO:0003723">
    <property type="term" value="F:RNA binding"/>
    <property type="evidence" value="ECO:0007669"/>
    <property type="project" value="UniProtKB-UniRule"/>
</dbReference>
<accession>R9AHL5</accession>
<evidence type="ECO:0000256" key="1">
    <source>
        <dbReference type="PROSITE-ProRule" id="PRU00176"/>
    </source>
</evidence>
<reference evidence="4" key="1">
    <citation type="journal article" date="2013" name="BMC Genomics">
        <title>Genome and transcriptome sequencing of the halophilic fungus Wallemia ichthyophaga: haloadaptations present and absent.</title>
        <authorList>
            <person name="Zajc J."/>
            <person name="Liu Y."/>
            <person name="Dai W."/>
            <person name="Yang Z."/>
            <person name="Hu J."/>
            <person name="Gostincar C."/>
            <person name="Gunde-Cimerman N."/>
        </authorList>
    </citation>
    <scope>NUCLEOTIDE SEQUENCE [LARGE SCALE GENOMIC DNA]</scope>
    <source>
        <strain evidence="4">EXF-994 / CBS 113033</strain>
    </source>
</reference>
<dbReference type="InterPro" id="IPR035979">
    <property type="entry name" value="RBD_domain_sf"/>
</dbReference>
<dbReference type="InterPro" id="IPR034804">
    <property type="entry name" value="SQR/QFR_C/D"/>
</dbReference>
<name>R9AHL5_WALI9</name>
<dbReference type="InterPro" id="IPR039960">
    <property type="entry name" value="MCP1"/>
</dbReference>